<evidence type="ECO:0000313" key="4">
    <source>
        <dbReference type="Proteomes" id="UP000646827"/>
    </source>
</evidence>
<feature type="region of interest" description="Disordered" evidence="1">
    <location>
        <begin position="72"/>
        <end position="118"/>
    </location>
</feature>
<accession>A0A8H7VDU2</accession>
<dbReference type="GO" id="GO:0005261">
    <property type="term" value="F:monoatomic cation channel activity"/>
    <property type="evidence" value="ECO:0007669"/>
    <property type="project" value="TreeGrafter"/>
</dbReference>
<sequence length="2643" mass="296291">MSNERNGNGHSSPSVFVSQPKLLPPLRNTSLHHRNNNNQQQPKKGDASRPSMPATATAAAVAVRLGRGHNLFLRNQPSTSSNVSSSANSFSTTQPTSITPSITTATTPNYTPNGSNGFNGGGYHHRQYLRARGGIYATTTTAQQDIVRLERDLEKILLRPHGRHRQASFANGMHHNTMDPHSNNNNSMTNDNHHHHQDTAGGSNGNSRRNLFMRYSRADLMMGGGSNGDMVNEDVRTDQTRIAAIMSSILEVVERHKLATQLPFASDILGVLSVPFSQSPVNLNDCQQALDIFDYIRERFKHLDPILGQLKLKMRLVATLKLMLAPCMGNPNFLPSSFAAFHALVYTLVDAFSSASSSLITTSLERPQSRHEEEFDHIQSSILDLLDKLSNGNIIPLVGTEWDRYFIIPQHNIFLHHDEENEDDINNNNMDSIPVLVARYCVVEALCRSLMPNTFTSKLDPASKAAIGKLIIEKFLPRYWQEPDTQLEPAYSIVLYVLSESATDWFINASEDDLRQSSSSVSLLLNFVQEKLTATSLQTFLPDWHDNNNQRSVYVSTIGMVLSILSITNLKEPHSSSRRSSPYHSPRPSAAYNMSPDPTWPPPASPPVEDLMREQLSTQNSMDPKSDFFGWRHTVNTLKSYFESFWNSPLNDLLIQVITDTIQDDTWEKVTQMYENLAFNMNDDNDNHIGEKIVHATLSTFIQRLVTTYPTPTPALCRVLFRLSQTYRTVFYRPVITCAASDDEHKISIQLTLITCLRKYMSGVQFWMYDAEMINVILLSDLGSKKVAKERAKSELLDGLGGESATKWGSTTVGQCVIAMEFMWAIKELREKQSDSTRNMEEDEVAKKFLIDLERRLSVFMTAKEKLVLIPIPLRVILSNIFLDARFFCNTTHRPGWLTRAIDWATQPVATAEFFRETNNHDNNSSNDDDNDSNAYSSPSTPDNRKAAAAARTSAILHHHYLDDVTLMFQRIRITYAMTVDQLENETNEVLDYGDRPVSTLVHPSPQPFSTPLSTTGTSNSSPMEHLIDTLVLTSDSDNNNSFPIHTKRRQCMAEMYPISRAAAASLNLNPPHTPNVILASKLAKKRLEDMASVHQDPFGAVFSLLVAVFTSLTPNEFSRLVYPLWERFIDDRNPRAFVPAAFLLMQCAEKVPKNVVEAFTHDFYSSDPFRRLRAVEKQAALAGYRFNILAQEYIPTSSRKRPFRGDGGAFSTPFVPTDLGSNRFTMDEPRWMAKLKHASNFPIELKRQIQELGWDDDDQGEEHEALKKVLTPLALLPSFYLEEEDEPNDGGDGSGLPNRSGTGGGENESKRINVSKIIARRKRAATVHALTSANLSMVDLLGDDFGGVSNALRELLEIFLRDDPALFLRPFLGDLGKSKTNHQRELLTRLRYLVDLRSKLPPGFSYILFNYLAGMLKWLTRENKEDGLILMTLIHPILAELALSTNELSTRDLRKSKIEHLLTSTGRFWFTNEQPANMFPRGLTDTRTPFSILDIPWEIFSVAMLRISHIQFLTNFLTRYPREVYAVKKTLQDYEPLVLSLPQGHFSPSATNRKKHRPSFQPGAPENYFPDIHLRKRRDTTFVFEEEEREANINLDVLKVIPRMSQQEEDVGLLSALRARVWLRFIDSLLLGLNKNYNDRNELERILKGVNMIIMEHNMDFEIIGQALILYTRVVTKFKRLFLGSRGHGIFLPALFKVFCEVERHSHVRSAITFAWCRFYAVHEETFVFQMLGALVPIILNAYDKSTSLGAWMTDNLFSLMQSMHNPPRLGATSDVLGLQLQVELDDHERSVQERIDAASNPMAMPLSTTILKPLARSVTAPIVPMVVSDYDNRPFLLQNFVKLFLTIIAYDPGSLRAEQFVKMMRHMLPRFCVLGNLTGLISEGIAALIDVFAKFSKNAKPAAATTNTSGHSAAPHINITIPHFFEDRNNNSSAAGGYDQTGLGAGINGNNANGNNMNNGSNTSRPESTQHAYGKQWQQNDRLTIKKEFVLLVNEFFKCHGVLTETNHEKMANIIRIIMRDYSSIRGAICPTDWIKSYMVDALQSMVDMRNYTKSFKTMLLQIYAQLRTQWRTVELASIYEGFATILENGQGKAVNMNDIAGLMMEKFVSFGISIATRLSDWESGQEAHTKFCNVLVRLIVAIMENSTQDVLREIERMQPSVLLIGKIIIPICLQYDLRWDYSSISVVRRYRPEPTANWMRLMAYVSKCCSQASLLKSKSSGFSLSALTSNIGQTTTSSGGGTANDGTGGTASAAAEMGEVLSDPKDKKQQTPTSIAHLFSLSIVAMKVILLRGAKSLDKVKGSWVQVAYFLKGALIFGQTLKTLKSRSGRSSPRMTLSPALSPSSAFPAPPTPLTPDSNHTSFLHNSNIIGSNNNNTNTNSNIPLSTAILYDYATWCFLEFVVCYKSPLKLFLHSFLDEKLNEMGSRVSPSTSRSNSMLNSPSSMGGRRSTNQWKSWGQNDTGSESPEEQQQQQQQQPDSSPTCGLGLHIPSSSNTNTKNLPPVSPTLSVQPPSIDSSLANEAGGSPRAPSYNSRNRQNQRRPTSNGNNPASTELHVIHAETITALMNIQNTLGYKTTLPWGTDHLQNHTQQQSRPWTYRAAVSKVSYEWRLIMQLHSQLVDASTASSNSKLPTTPTATS</sequence>
<feature type="compositionally biased region" description="Polar residues" evidence="1">
    <location>
        <begin position="2494"/>
        <end position="2523"/>
    </location>
</feature>
<feature type="compositionally biased region" description="Low complexity" evidence="1">
    <location>
        <begin position="78"/>
        <end position="112"/>
    </location>
</feature>
<feature type="compositionally biased region" description="Low complexity" evidence="1">
    <location>
        <begin position="1950"/>
        <end position="1964"/>
    </location>
</feature>
<dbReference type="GO" id="GO:0055080">
    <property type="term" value="P:monoatomic cation homeostasis"/>
    <property type="evidence" value="ECO:0007669"/>
    <property type="project" value="TreeGrafter"/>
</dbReference>
<dbReference type="PANTHER" id="PTHR31781:SF1">
    <property type="entry name" value="PROTEIN UNC-80 HOMOLOG"/>
    <property type="match status" value="1"/>
</dbReference>
<protein>
    <recommendedName>
        <fullName evidence="2">Protein UNC80 C-terminal domain-containing protein</fullName>
    </recommendedName>
</protein>
<dbReference type="InterPro" id="IPR016024">
    <property type="entry name" value="ARM-type_fold"/>
</dbReference>
<feature type="compositionally biased region" description="Low complexity" evidence="1">
    <location>
        <begin position="2339"/>
        <end position="2350"/>
    </location>
</feature>
<evidence type="ECO:0000256" key="1">
    <source>
        <dbReference type="SAM" id="MobiDB-lite"/>
    </source>
</evidence>
<feature type="region of interest" description="Disordered" evidence="1">
    <location>
        <begin position="2428"/>
        <end position="2555"/>
    </location>
</feature>
<feature type="domain" description="Protein UNC80 C-terminal" evidence="2">
    <location>
        <begin position="1330"/>
        <end position="1456"/>
    </location>
</feature>
<comment type="caution">
    <text evidence="3">The sequence shown here is derived from an EMBL/GenBank/DDBJ whole genome shotgun (WGS) entry which is preliminary data.</text>
</comment>
<dbReference type="EMBL" id="JAEPRB010000180">
    <property type="protein sequence ID" value="KAG2219426.1"/>
    <property type="molecule type" value="Genomic_DNA"/>
</dbReference>
<dbReference type="SUPFAM" id="SSF48371">
    <property type="entry name" value="ARM repeat"/>
    <property type="match status" value="1"/>
</dbReference>
<feature type="region of interest" description="Disordered" evidence="1">
    <location>
        <begin position="918"/>
        <end position="947"/>
    </location>
</feature>
<keyword evidence="4" id="KW-1185">Reference proteome</keyword>
<feature type="region of interest" description="Disordered" evidence="1">
    <location>
        <begin position="1949"/>
        <end position="1973"/>
    </location>
</feature>
<feature type="region of interest" description="Disordered" evidence="1">
    <location>
        <begin position="573"/>
        <end position="609"/>
    </location>
</feature>
<reference evidence="3 4" key="1">
    <citation type="submission" date="2020-12" db="EMBL/GenBank/DDBJ databases">
        <title>Metabolic potential, ecology and presence of endohyphal bacteria is reflected in genomic diversity of Mucoromycotina.</title>
        <authorList>
            <person name="Muszewska A."/>
            <person name="Okrasinska A."/>
            <person name="Steczkiewicz K."/>
            <person name="Drgas O."/>
            <person name="Orlowska M."/>
            <person name="Perlinska-Lenart U."/>
            <person name="Aleksandrzak-Piekarczyk T."/>
            <person name="Szatraj K."/>
            <person name="Zielenkiewicz U."/>
            <person name="Pilsyk S."/>
            <person name="Malc E."/>
            <person name="Mieczkowski P."/>
            <person name="Kruszewska J.S."/>
            <person name="Biernat P."/>
            <person name="Pawlowska J."/>
        </authorList>
    </citation>
    <scope>NUCLEOTIDE SEQUENCE [LARGE SCALE GENOMIC DNA]</scope>
    <source>
        <strain evidence="3 4">CBS 142.35</strain>
    </source>
</reference>
<feature type="compositionally biased region" description="Low complexity" evidence="1">
    <location>
        <begin position="181"/>
        <end position="190"/>
    </location>
</feature>
<dbReference type="Proteomes" id="UP000646827">
    <property type="component" value="Unassembled WGS sequence"/>
</dbReference>
<dbReference type="GO" id="GO:0034703">
    <property type="term" value="C:cation channel complex"/>
    <property type="evidence" value="ECO:0007669"/>
    <property type="project" value="TreeGrafter"/>
</dbReference>
<dbReference type="Pfam" id="PF20262">
    <property type="entry name" value="UNC80_C"/>
    <property type="match status" value="2"/>
</dbReference>
<organism evidence="3 4">
    <name type="scientific">Circinella minor</name>
    <dbReference type="NCBI Taxonomy" id="1195481"/>
    <lineage>
        <taxon>Eukaryota</taxon>
        <taxon>Fungi</taxon>
        <taxon>Fungi incertae sedis</taxon>
        <taxon>Mucoromycota</taxon>
        <taxon>Mucoromycotina</taxon>
        <taxon>Mucoromycetes</taxon>
        <taxon>Mucorales</taxon>
        <taxon>Lichtheimiaceae</taxon>
        <taxon>Circinella</taxon>
    </lineage>
</organism>
<evidence type="ECO:0000313" key="3">
    <source>
        <dbReference type="EMBL" id="KAG2219426.1"/>
    </source>
</evidence>
<evidence type="ECO:0000259" key="2">
    <source>
        <dbReference type="Pfam" id="PF20262"/>
    </source>
</evidence>
<dbReference type="PANTHER" id="PTHR31781">
    <property type="entry name" value="UNC80"/>
    <property type="match status" value="1"/>
</dbReference>
<feature type="region of interest" description="Disordered" evidence="1">
    <location>
        <begin position="2329"/>
        <end position="2363"/>
    </location>
</feature>
<feature type="compositionally biased region" description="Low complexity" evidence="1">
    <location>
        <begin position="578"/>
        <end position="592"/>
    </location>
</feature>
<dbReference type="OrthoDB" id="5584001at2759"/>
<proteinExistence type="predicted"/>
<name>A0A8H7VDU2_9FUNG</name>
<feature type="region of interest" description="Disordered" evidence="1">
    <location>
        <begin position="1285"/>
        <end position="1309"/>
    </location>
</feature>
<feature type="region of interest" description="Disordered" evidence="1">
    <location>
        <begin position="171"/>
        <end position="208"/>
    </location>
</feature>
<feature type="domain" description="Protein UNC80 C-terminal" evidence="2">
    <location>
        <begin position="1615"/>
        <end position="1767"/>
    </location>
</feature>
<feature type="compositionally biased region" description="Polar residues" evidence="1">
    <location>
        <begin position="1"/>
        <end position="17"/>
    </location>
</feature>
<feature type="compositionally biased region" description="Low complexity" evidence="1">
    <location>
        <begin position="2472"/>
        <end position="2485"/>
    </location>
</feature>
<feature type="compositionally biased region" description="Polar residues" evidence="1">
    <location>
        <begin position="2546"/>
        <end position="2555"/>
    </location>
</feature>
<feature type="region of interest" description="Disordered" evidence="1">
    <location>
        <begin position="1"/>
        <end position="58"/>
    </location>
</feature>
<gene>
    <name evidence="3" type="ORF">INT45_010617</name>
</gene>
<feature type="compositionally biased region" description="Polar residues" evidence="1">
    <location>
        <begin position="2452"/>
        <end position="2466"/>
    </location>
</feature>
<feature type="compositionally biased region" description="Low complexity" evidence="1">
    <location>
        <begin position="2429"/>
        <end position="2448"/>
    </location>
</feature>
<dbReference type="InterPro" id="IPR046460">
    <property type="entry name" value="UNC80_C"/>
</dbReference>